<feature type="transmembrane region" description="Helical" evidence="5">
    <location>
        <begin position="20"/>
        <end position="41"/>
    </location>
</feature>
<evidence type="ECO:0000256" key="3">
    <source>
        <dbReference type="ARBA" id="ARBA00022989"/>
    </source>
</evidence>
<evidence type="ECO:0000256" key="1">
    <source>
        <dbReference type="ARBA" id="ARBA00004141"/>
    </source>
</evidence>
<evidence type="ECO:0000256" key="5">
    <source>
        <dbReference type="SAM" id="Phobius"/>
    </source>
</evidence>
<keyword evidence="2 5" id="KW-0812">Transmembrane</keyword>
<proteinExistence type="predicted"/>
<evidence type="ECO:0008006" key="8">
    <source>
        <dbReference type="Google" id="ProtNLM"/>
    </source>
</evidence>
<name>A0A4V1KQS3_9FLAO</name>
<evidence type="ECO:0000313" key="7">
    <source>
        <dbReference type="Proteomes" id="UP000289238"/>
    </source>
</evidence>
<dbReference type="OrthoDB" id="9808930at2"/>
<comment type="caution">
    <text evidence="6">The sequence shown here is derived from an EMBL/GenBank/DDBJ whole genome shotgun (WGS) entry which is preliminary data.</text>
</comment>
<protein>
    <recommendedName>
        <fullName evidence="8">Tic20 family protein</fullName>
    </recommendedName>
</protein>
<organism evidence="6 7">
    <name type="scientific">Leeuwenhoekiella aequorea</name>
    <dbReference type="NCBI Taxonomy" id="283736"/>
    <lineage>
        <taxon>Bacteria</taxon>
        <taxon>Pseudomonadati</taxon>
        <taxon>Bacteroidota</taxon>
        <taxon>Flavobacteriia</taxon>
        <taxon>Flavobacteriales</taxon>
        <taxon>Flavobacteriaceae</taxon>
        <taxon>Leeuwenhoekiella</taxon>
    </lineage>
</organism>
<keyword evidence="4 5" id="KW-0472">Membrane</keyword>
<keyword evidence="7" id="KW-1185">Reference proteome</keyword>
<dbReference type="InterPro" id="IPR019109">
    <property type="entry name" value="MamF_MmsF"/>
</dbReference>
<keyword evidence="3 5" id="KW-1133">Transmembrane helix</keyword>
<sequence length="169" mass="18726">MKTSITTYQKNVATFIHLSVFTQFIFPLGNFIAPLLIWAALKKESIYIDNHGRRALNFQMSTTLYAITLVLIAIPFAIWHLVNASEELNLFNQSYESFVVPADAVGLIMTALIFGILLLALCVITLFCVISAAVSASNGEEYKYPLTINFLKPLSLSEKESPLDSSTKA</sequence>
<evidence type="ECO:0000256" key="4">
    <source>
        <dbReference type="ARBA" id="ARBA00023136"/>
    </source>
</evidence>
<evidence type="ECO:0000256" key="2">
    <source>
        <dbReference type="ARBA" id="ARBA00022692"/>
    </source>
</evidence>
<accession>A0A4V1KQS3</accession>
<dbReference type="RefSeq" id="WP_128757410.1">
    <property type="nucleotide sequence ID" value="NZ_QOVM01000003.1"/>
</dbReference>
<dbReference type="Pfam" id="PF09685">
    <property type="entry name" value="MamF_MmsF"/>
    <property type="match status" value="1"/>
</dbReference>
<feature type="transmembrane region" description="Helical" evidence="5">
    <location>
        <begin position="104"/>
        <end position="134"/>
    </location>
</feature>
<feature type="transmembrane region" description="Helical" evidence="5">
    <location>
        <begin position="62"/>
        <end position="82"/>
    </location>
</feature>
<reference evidence="6 7" key="1">
    <citation type="submission" date="2018-07" db="EMBL/GenBank/DDBJ databases">
        <title>Leeuwenhoekiella genomics.</title>
        <authorList>
            <person name="Tahon G."/>
            <person name="Willems A."/>
        </authorList>
    </citation>
    <scope>NUCLEOTIDE SEQUENCE [LARGE SCALE GENOMIC DNA]</scope>
    <source>
        <strain evidence="6 7">LMG 22550</strain>
    </source>
</reference>
<dbReference type="EMBL" id="QOVM01000003">
    <property type="protein sequence ID" value="RXG22412.1"/>
    <property type="molecule type" value="Genomic_DNA"/>
</dbReference>
<dbReference type="Proteomes" id="UP000289238">
    <property type="component" value="Unassembled WGS sequence"/>
</dbReference>
<evidence type="ECO:0000313" key="6">
    <source>
        <dbReference type="EMBL" id="RXG22412.1"/>
    </source>
</evidence>
<gene>
    <name evidence="6" type="ORF">DSM00_1506</name>
</gene>
<dbReference type="AlphaFoldDB" id="A0A4V1KQS3"/>
<comment type="subcellular location">
    <subcellularLocation>
        <location evidence="1">Membrane</location>
        <topology evidence="1">Multi-pass membrane protein</topology>
    </subcellularLocation>
</comment>